<feature type="transmembrane region" description="Helical" evidence="9">
    <location>
        <begin position="1372"/>
        <end position="1393"/>
    </location>
</feature>
<keyword evidence="4" id="KW-0479">Metal-binding</keyword>
<keyword evidence="13" id="KW-1185">Reference proteome</keyword>
<dbReference type="InterPro" id="IPR007219">
    <property type="entry name" value="XnlR_reg_dom"/>
</dbReference>
<accession>A0A9Q8SCS0</accession>
<dbReference type="PROSITE" id="PS50850">
    <property type="entry name" value="MFS"/>
    <property type="match status" value="1"/>
</dbReference>
<feature type="transmembrane region" description="Helical" evidence="9">
    <location>
        <begin position="1251"/>
        <end position="1270"/>
    </location>
</feature>
<dbReference type="GO" id="GO:0000981">
    <property type="term" value="F:DNA-binding transcription factor activity, RNA polymerase II-specific"/>
    <property type="evidence" value="ECO:0007669"/>
    <property type="project" value="InterPro"/>
</dbReference>
<keyword evidence="5 9" id="KW-1133">Transmembrane helix</keyword>
<feature type="compositionally biased region" description="Low complexity" evidence="8">
    <location>
        <begin position="217"/>
        <end position="227"/>
    </location>
</feature>
<dbReference type="Pfam" id="PF00172">
    <property type="entry name" value="Zn_clus"/>
    <property type="match status" value="1"/>
</dbReference>
<dbReference type="CDD" id="cd12148">
    <property type="entry name" value="fungal_TF_MHR"/>
    <property type="match status" value="1"/>
</dbReference>
<evidence type="ECO:0008006" key="14">
    <source>
        <dbReference type="Google" id="ProtNLM"/>
    </source>
</evidence>
<reference evidence="12" key="1">
    <citation type="journal article" date="2021" name="Mol. Plant Microbe Interact.">
        <title>Complete Genome Sequence of the Plant-Pathogenic Fungus Colletotrichum lupini.</title>
        <authorList>
            <person name="Baroncelli R."/>
            <person name="Pensec F."/>
            <person name="Da Lio D."/>
            <person name="Boufleur T."/>
            <person name="Vicente I."/>
            <person name="Sarrocco S."/>
            <person name="Picot A."/>
            <person name="Baraldi E."/>
            <person name="Sukno S."/>
            <person name="Thon M."/>
            <person name="Le Floch G."/>
        </authorList>
    </citation>
    <scope>NUCLEOTIDE SEQUENCE</scope>
    <source>
        <strain evidence="12">IMI 504893</strain>
    </source>
</reference>
<evidence type="ECO:0000256" key="9">
    <source>
        <dbReference type="SAM" id="Phobius"/>
    </source>
</evidence>
<proteinExistence type="predicted"/>
<feature type="transmembrane region" description="Helical" evidence="9">
    <location>
        <begin position="1217"/>
        <end position="1239"/>
    </location>
</feature>
<dbReference type="Gene3D" id="4.10.240.10">
    <property type="entry name" value="Zn(2)-C6 fungal-type DNA-binding domain"/>
    <property type="match status" value="1"/>
</dbReference>
<feature type="transmembrane region" description="Helical" evidence="9">
    <location>
        <begin position="1078"/>
        <end position="1098"/>
    </location>
</feature>
<dbReference type="PANTHER" id="PTHR43791:SF38">
    <property type="entry name" value="MAJOR FACILITATOR SUPERFAMILY (MFS) PROFILE DOMAIN-CONTAINING PROTEIN"/>
    <property type="match status" value="1"/>
</dbReference>
<dbReference type="FunFam" id="1.20.1250.20:FF:000394">
    <property type="entry name" value="MFS general substrate transporter"/>
    <property type="match status" value="1"/>
</dbReference>
<dbReference type="PROSITE" id="PS50048">
    <property type="entry name" value="ZN2_CY6_FUNGAL_2"/>
    <property type="match status" value="1"/>
</dbReference>
<dbReference type="GeneID" id="73335654"/>
<feature type="transmembrane region" description="Helical" evidence="9">
    <location>
        <begin position="1018"/>
        <end position="1036"/>
    </location>
</feature>
<feature type="region of interest" description="Disordered" evidence="8">
    <location>
        <begin position="689"/>
        <end position="708"/>
    </location>
</feature>
<dbReference type="GO" id="GO:0016020">
    <property type="term" value="C:membrane"/>
    <property type="evidence" value="ECO:0007669"/>
    <property type="project" value="UniProtKB-SubCell"/>
</dbReference>
<comment type="subcellular location">
    <subcellularLocation>
        <location evidence="1">Membrane</location>
        <topology evidence="1">Multi-pass membrane protein</topology>
    </subcellularLocation>
</comment>
<dbReference type="GO" id="GO:0008270">
    <property type="term" value="F:zinc ion binding"/>
    <property type="evidence" value="ECO:0007669"/>
    <property type="project" value="InterPro"/>
</dbReference>
<feature type="compositionally biased region" description="Polar residues" evidence="8">
    <location>
        <begin position="238"/>
        <end position="249"/>
    </location>
</feature>
<feature type="domain" description="Zn(2)-C6 fungal-type" evidence="10">
    <location>
        <begin position="122"/>
        <end position="154"/>
    </location>
</feature>
<dbReference type="SMART" id="SM00906">
    <property type="entry name" value="Fungal_trans"/>
    <property type="match status" value="1"/>
</dbReference>
<feature type="domain" description="Major facilitator superfamily (MFS) profile" evidence="11">
    <location>
        <begin position="982"/>
        <end position="1394"/>
    </location>
</feature>
<dbReference type="KEGG" id="clup:CLUP02_01605"/>
<dbReference type="InterPro" id="IPR036864">
    <property type="entry name" value="Zn2-C6_fun-type_DNA-bd_sf"/>
</dbReference>
<sequence>MVWDSLMGVVLHTLDSPGGLFPSPLLSIPPIRKWDATETGLARAGTPSLPAQQQVPGAEVDQVDATEFEQTHEIHTDFYPALGTMKRARIDAPDKTPSSAAVSGVASGQQAHLPKISRKIRACQECQNRKIKCGIEPGQNQCARCSRLGLQCVVNKSLQTLLDSENEWKTKMEMQLQTLQASMMEVRRALSMPQLVPVPPFHHEGAGMSQSPQNMAGSQSSPGTGPSPVRPPDVTAMTRENSPEATAQDNGEDQAIVSAPMASLFEVTKLRNIRSDPGARVHLPSSRAQEPDFIAQGKFSVQEAEQLFSTFRGTLNAYLWGGIALVHDNLTATRMSSPLLTAAILAVTALHEQDEGRAFDICYPTFLELASQTMFDRYHSLDDVRGLCIGAFWLSDISWKVSGLAVRIATELNLHQFCAKALNKGPQHVEKARLWYLLYVCDHHFSIAYGRPPVINEDATITHHEAFLLLPGITQADHRLHSQVGVFIILSRVFHTFGPDTSRQVARDEFEALKRYDADLGRWKLQWETRLVPDKHISKYPAKGVILHYHFARLLLFSICLRGLNPSNPTDQYAMSDERRDFINLAIASASAALELILTDTDMRRAVIGVPLYLLTTIAYAAMFLMKVHAQWKPARLDIRYEDVVSLIERVVQLLEETNRCARHVAHYIGRGLSNMLDKFKERGPQERQYIAGGQPGQPGQPGQQIPQVWNEGEMGQDWNQWMFSGEMMNNFGMGPEQYPLNMLDFVRDVHLKLHMVEGGESSYGAKPDANRRDRRKIWIQIRPSTHAAQSRLVWSNSNSSLSDFQHNDERFVRDRRPPFSSPLVRSPVCGLPRGGGEQSKNGVPRAETRRTRHESRFVNIIYQTSLLIATVFGWKEGFIPHSLIVSRSPDLSILPLNNHPSRIFQSMWEREHSPLSAAPSQVEGIAIMSFENGRKQSLEMKEDKNAPVVSEADAELAEALRNYVPGTQEEKQLVRKIDLYLMPMLWIMYILNYVDRTNIGNAKIAGMQKDLSLTDDGYAWVLSIFFFGYLICEVPSNMILSRSRPSIFLPGIMLVWGALSALMSISKTYGALLGFRFVLGCIEAGFFPGVLFLLSCWYTRAELGKRFAIFYTAAVLSGAFGGLLAGAITANLHDAHGIAGWRWLFIVEGVATVGVALIAFFVLLDYPATAKQLTPAQRQLASIRIIADGIASGGQTKARLSHWKAFVAAVSDPRTYMFIVLFMLDVGAGTISYFIPTITLTLGYDTVKAQYMTVPIYAVASVCLNIVAWSSDKHQERRWHVAAPLGLGFACAVVCAAVQTPIVRYVMVCFLAAGIWSALPLVLSWTSGVISLPAEKRAIVLAMVNAFGNFSSVYGSRIWPSKDSPAYHTGFGVTAGFLGAGMIIAILIPILVKMVNWQGTKAEREVLAENELEQ</sequence>
<evidence type="ECO:0000256" key="1">
    <source>
        <dbReference type="ARBA" id="ARBA00004141"/>
    </source>
</evidence>
<feature type="transmembrane region" description="Helical" evidence="9">
    <location>
        <begin position="978"/>
        <end position="995"/>
    </location>
</feature>
<dbReference type="SUPFAM" id="SSF57701">
    <property type="entry name" value="Zn2/Cys6 DNA-binding domain"/>
    <property type="match status" value="1"/>
</dbReference>
<dbReference type="CDD" id="cd00067">
    <property type="entry name" value="GAL4"/>
    <property type="match status" value="1"/>
</dbReference>
<dbReference type="Proteomes" id="UP000830671">
    <property type="component" value="Chromosome 1"/>
</dbReference>
<dbReference type="InterPro" id="IPR001138">
    <property type="entry name" value="Zn2Cys6_DnaBD"/>
</dbReference>
<dbReference type="FunFam" id="1.20.1250.20:FF:000057">
    <property type="entry name" value="MFS general substrate transporter"/>
    <property type="match status" value="1"/>
</dbReference>
<evidence type="ECO:0000256" key="8">
    <source>
        <dbReference type="SAM" id="MobiDB-lite"/>
    </source>
</evidence>
<keyword evidence="3 9" id="KW-0812">Transmembrane</keyword>
<evidence type="ECO:0000259" key="11">
    <source>
        <dbReference type="PROSITE" id="PS50850"/>
    </source>
</evidence>
<dbReference type="InterPro" id="IPR020846">
    <property type="entry name" value="MFS_dom"/>
</dbReference>
<feature type="region of interest" description="Disordered" evidence="8">
    <location>
        <begin position="815"/>
        <end position="851"/>
    </location>
</feature>
<evidence type="ECO:0000256" key="4">
    <source>
        <dbReference type="ARBA" id="ARBA00022723"/>
    </source>
</evidence>
<feature type="transmembrane region" description="Helical" evidence="9">
    <location>
        <begin position="1339"/>
        <end position="1360"/>
    </location>
</feature>
<dbReference type="GO" id="GO:0003677">
    <property type="term" value="F:DNA binding"/>
    <property type="evidence" value="ECO:0007669"/>
    <property type="project" value="InterPro"/>
</dbReference>
<feature type="transmembrane region" description="Helical" evidence="9">
    <location>
        <begin position="1142"/>
        <end position="1165"/>
    </location>
</feature>
<name>A0A9Q8SCS0_9PEZI</name>
<dbReference type="SUPFAM" id="SSF103473">
    <property type="entry name" value="MFS general substrate transporter"/>
    <property type="match status" value="1"/>
</dbReference>
<evidence type="ECO:0000259" key="10">
    <source>
        <dbReference type="PROSITE" id="PS50048"/>
    </source>
</evidence>
<evidence type="ECO:0000256" key="6">
    <source>
        <dbReference type="ARBA" id="ARBA00023136"/>
    </source>
</evidence>
<evidence type="ECO:0000256" key="7">
    <source>
        <dbReference type="ARBA" id="ARBA00023242"/>
    </source>
</evidence>
<keyword evidence="2" id="KW-0813">Transport</keyword>
<dbReference type="Gene3D" id="1.20.1250.20">
    <property type="entry name" value="MFS general substrate transporter like domains"/>
    <property type="match status" value="2"/>
</dbReference>
<evidence type="ECO:0000256" key="2">
    <source>
        <dbReference type="ARBA" id="ARBA00022448"/>
    </source>
</evidence>
<evidence type="ECO:0000256" key="5">
    <source>
        <dbReference type="ARBA" id="ARBA00022989"/>
    </source>
</evidence>
<feature type="transmembrane region" description="Helical" evidence="9">
    <location>
        <begin position="1048"/>
        <end position="1066"/>
    </location>
</feature>
<dbReference type="SMART" id="SM00066">
    <property type="entry name" value="GAL4"/>
    <property type="match status" value="1"/>
</dbReference>
<gene>
    <name evidence="12" type="ORF">CLUP02_01605</name>
</gene>
<keyword evidence="7" id="KW-0539">Nucleus</keyword>
<feature type="transmembrane region" description="Helical" evidence="9">
    <location>
        <begin position="1110"/>
        <end position="1130"/>
    </location>
</feature>
<keyword evidence="6 9" id="KW-0472">Membrane</keyword>
<feature type="transmembrane region" description="Helical" evidence="9">
    <location>
        <begin position="1282"/>
        <end position="1300"/>
    </location>
</feature>
<feature type="transmembrane region" description="Helical" evidence="9">
    <location>
        <begin position="1306"/>
        <end position="1327"/>
    </location>
</feature>
<feature type="transmembrane region" description="Helical" evidence="9">
    <location>
        <begin position="605"/>
        <end position="626"/>
    </location>
</feature>
<evidence type="ECO:0000313" key="12">
    <source>
        <dbReference type="EMBL" id="UQC74952.1"/>
    </source>
</evidence>
<organism evidence="12 13">
    <name type="scientific">Colletotrichum lupini</name>
    <dbReference type="NCBI Taxonomy" id="145971"/>
    <lineage>
        <taxon>Eukaryota</taxon>
        <taxon>Fungi</taxon>
        <taxon>Dikarya</taxon>
        <taxon>Ascomycota</taxon>
        <taxon>Pezizomycotina</taxon>
        <taxon>Sordariomycetes</taxon>
        <taxon>Hypocreomycetidae</taxon>
        <taxon>Glomerellales</taxon>
        <taxon>Glomerellaceae</taxon>
        <taxon>Colletotrichum</taxon>
        <taxon>Colletotrichum acutatum species complex</taxon>
    </lineage>
</organism>
<evidence type="ECO:0000313" key="13">
    <source>
        <dbReference type="Proteomes" id="UP000830671"/>
    </source>
</evidence>
<dbReference type="PANTHER" id="PTHR43791">
    <property type="entry name" value="PERMEASE-RELATED"/>
    <property type="match status" value="1"/>
</dbReference>
<dbReference type="InterPro" id="IPR011701">
    <property type="entry name" value="MFS"/>
</dbReference>
<dbReference type="GO" id="GO:0022857">
    <property type="term" value="F:transmembrane transporter activity"/>
    <property type="evidence" value="ECO:0007669"/>
    <property type="project" value="InterPro"/>
</dbReference>
<protein>
    <recommendedName>
        <fullName evidence="14">Major facilitator superfamily transporter</fullName>
    </recommendedName>
</protein>
<dbReference type="InterPro" id="IPR036259">
    <property type="entry name" value="MFS_trans_sf"/>
</dbReference>
<dbReference type="Pfam" id="PF07690">
    <property type="entry name" value="MFS_1"/>
    <property type="match status" value="1"/>
</dbReference>
<evidence type="ECO:0000256" key="3">
    <source>
        <dbReference type="ARBA" id="ARBA00022692"/>
    </source>
</evidence>
<dbReference type="RefSeq" id="XP_049136601.1">
    <property type="nucleotide sequence ID" value="XM_049280644.1"/>
</dbReference>
<feature type="region of interest" description="Disordered" evidence="8">
    <location>
        <begin position="198"/>
        <end position="253"/>
    </location>
</feature>
<dbReference type="EMBL" id="CP019471">
    <property type="protein sequence ID" value="UQC74952.1"/>
    <property type="molecule type" value="Genomic_DNA"/>
</dbReference>
<dbReference type="GO" id="GO:0006351">
    <property type="term" value="P:DNA-templated transcription"/>
    <property type="evidence" value="ECO:0007669"/>
    <property type="project" value="InterPro"/>
</dbReference>